<dbReference type="EMBL" id="JBHSPX010000008">
    <property type="protein sequence ID" value="MFC6066328.1"/>
    <property type="molecule type" value="Genomic_DNA"/>
</dbReference>
<dbReference type="SUPFAM" id="SSF46785">
    <property type="entry name" value="Winged helix' DNA-binding domain"/>
    <property type="match status" value="1"/>
</dbReference>
<dbReference type="InterPro" id="IPR036388">
    <property type="entry name" value="WH-like_DNA-bd_sf"/>
</dbReference>
<dbReference type="InterPro" id="IPR005119">
    <property type="entry name" value="LysR_subst-bd"/>
</dbReference>
<dbReference type="Proteomes" id="UP001596139">
    <property type="component" value="Unassembled WGS sequence"/>
</dbReference>
<organism evidence="6 7">
    <name type="scientific">Streptomyces ochraceiscleroticus</name>
    <dbReference type="NCBI Taxonomy" id="47761"/>
    <lineage>
        <taxon>Bacteria</taxon>
        <taxon>Bacillati</taxon>
        <taxon>Actinomycetota</taxon>
        <taxon>Actinomycetes</taxon>
        <taxon>Kitasatosporales</taxon>
        <taxon>Streptomycetaceae</taxon>
        <taxon>Streptomyces</taxon>
    </lineage>
</organism>
<evidence type="ECO:0000256" key="2">
    <source>
        <dbReference type="ARBA" id="ARBA00023015"/>
    </source>
</evidence>
<dbReference type="PANTHER" id="PTHR30346">
    <property type="entry name" value="TRANSCRIPTIONAL DUAL REGULATOR HCAR-RELATED"/>
    <property type="match status" value="1"/>
</dbReference>
<name>A0ABW1MRH6_9ACTN</name>
<comment type="caution">
    <text evidence="6">The sequence shown here is derived from an EMBL/GenBank/DDBJ whole genome shotgun (WGS) entry which is preliminary data.</text>
</comment>
<dbReference type="Gene3D" id="1.10.10.10">
    <property type="entry name" value="Winged helix-like DNA-binding domain superfamily/Winged helix DNA-binding domain"/>
    <property type="match status" value="1"/>
</dbReference>
<protein>
    <submittedName>
        <fullName evidence="6">LysR family transcriptional regulator</fullName>
    </submittedName>
</protein>
<dbReference type="InterPro" id="IPR036390">
    <property type="entry name" value="WH_DNA-bd_sf"/>
</dbReference>
<keyword evidence="2" id="KW-0805">Transcription regulation</keyword>
<evidence type="ECO:0000313" key="6">
    <source>
        <dbReference type="EMBL" id="MFC6066328.1"/>
    </source>
</evidence>
<keyword evidence="3" id="KW-0238">DNA-binding</keyword>
<dbReference type="Pfam" id="PF00126">
    <property type="entry name" value="HTH_1"/>
    <property type="match status" value="1"/>
</dbReference>
<evidence type="ECO:0000256" key="1">
    <source>
        <dbReference type="ARBA" id="ARBA00009437"/>
    </source>
</evidence>
<gene>
    <name evidence="6" type="ORF">ACFP4F_27820</name>
</gene>
<dbReference type="RefSeq" id="WP_031060490.1">
    <property type="nucleotide sequence ID" value="NZ_JBHSPX010000008.1"/>
</dbReference>
<keyword evidence="7" id="KW-1185">Reference proteome</keyword>
<comment type="similarity">
    <text evidence="1">Belongs to the LysR transcriptional regulatory family.</text>
</comment>
<reference evidence="7" key="1">
    <citation type="journal article" date="2019" name="Int. J. Syst. Evol. Microbiol.">
        <title>The Global Catalogue of Microorganisms (GCM) 10K type strain sequencing project: providing services to taxonomists for standard genome sequencing and annotation.</title>
        <authorList>
            <consortium name="The Broad Institute Genomics Platform"/>
            <consortium name="The Broad Institute Genome Sequencing Center for Infectious Disease"/>
            <person name="Wu L."/>
            <person name="Ma J."/>
        </authorList>
    </citation>
    <scope>NUCLEOTIDE SEQUENCE [LARGE SCALE GENOMIC DNA]</scope>
    <source>
        <strain evidence="7">CGMCC 1.15180</strain>
    </source>
</reference>
<evidence type="ECO:0000313" key="7">
    <source>
        <dbReference type="Proteomes" id="UP001596139"/>
    </source>
</evidence>
<dbReference type="Gene3D" id="3.40.190.10">
    <property type="entry name" value="Periplasmic binding protein-like II"/>
    <property type="match status" value="2"/>
</dbReference>
<dbReference type="InterPro" id="IPR000847">
    <property type="entry name" value="LysR_HTH_N"/>
</dbReference>
<evidence type="ECO:0000256" key="3">
    <source>
        <dbReference type="ARBA" id="ARBA00023125"/>
    </source>
</evidence>
<accession>A0ABW1MRH6</accession>
<feature type="domain" description="HTH lysR-type" evidence="5">
    <location>
        <begin position="8"/>
        <end position="65"/>
    </location>
</feature>
<dbReference type="SUPFAM" id="SSF53850">
    <property type="entry name" value="Periplasmic binding protein-like II"/>
    <property type="match status" value="1"/>
</dbReference>
<sequence>MDTADRGTELRQLRCLVAIVDEGSFTDAAIALGVSQAAVSRTLASLERGLGVRLLRRTSREVTPTATGLRVVAHARRVLAEVDALVREATSGHTRLRIGYAWSALGRHTLAFQRRWEETRPETELQLVRVNSATAGLAEGACELAVVRRPVDDRRFDSAIVGLERRLCAMAADDAMARRRSVRLADIGRRTLLLDRRTGTTTTELWPPDARLSTEDTHDVDDWLTAISTGRCVGMTAESTAHQYPRPGVVYRPVRDAEPIAVRLAWWRDDPHPATPAVVELLTSLYRAQ</sequence>
<proteinExistence type="inferred from homology"/>
<dbReference type="PRINTS" id="PR00039">
    <property type="entry name" value="HTHLYSR"/>
</dbReference>
<dbReference type="Pfam" id="PF03466">
    <property type="entry name" value="LysR_substrate"/>
    <property type="match status" value="1"/>
</dbReference>
<evidence type="ECO:0000259" key="5">
    <source>
        <dbReference type="PROSITE" id="PS50931"/>
    </source>
</evidence>
<dbReference type="PROSITE" id="PS50931">
    <property type="entry name" value="HTH_LYSR"/>
    <property type="match status" value="1"/>
</dbReference>
<evidence type="ECO:0000256" key="4">
    <source>
        <dbReference type="ARBA" id="ARBA00023163"/>
    </source>
</evidence>
<keyword evidence="4" id="KW-0804">Transcription</keyword>
<dbReference type="PANTHER" id="PTHR30346:SF0">
    <property type="entry name" value="HCA OPERON TRANSCRIPTIONAL ACTIVATOR HCAR"/>
    <property type="match status" value="1"/>
</dbReference>